<gene>
    <name evidence="2" type="ORF">FIBSPDRAFT_1043925</name>
</gene>
<name>A0A166KEE6_9AGAM</name>
<dbReference type="PANTHER" id="PTHR35043">
    <property type="entry name" value="TRANSCRIPTION FACTOR DOMAIN-CONTAINING PROTEIN"/>
    <property type="match status" value="1"/>
</dbReference>
<dbReference type="AlphaFoldDB" id="A0A166KEE6"/>
<evidence type="ECO:0000313" key="2">
    <source>
        <dbReference type="EMBL" id="KZP21820.1"/>
    </source>
</evidence>
<organism evidence="2">
    <name type="scientific">Athelia psychrophila</name>
    <dbReference type="NCBI Taxonomy" id="1759441"/>
    <lineage>
        <taxon>Eukaryota</taxon>
        <taxon>Fungi</taxon>
        <taxon>Dikarya</taxon>
        <taxon>Basidiomycota</taxon>
        <taxon>Agaricomycotina</taxon>
        <taxon>Agaricomycetes</taxon>
        <taxon>Agaricomycetidae</taxon>
        <taxon>Atheliales</taxon>
        <taxon>Atheliaceae</taxon>
        <taxon>Athelia</taxon>
    </lineage>
</organism>
<accession>A0A166KEE6</accession>
<dbReference type="EMBL" id="KV417544">
    <property type="protein sequence ID" value="KZP21820.1"/>
    <property type="molecule type" value="Genomic_DNA"/>
</dbReference>
<protein>
    <submittedName>
        <fullName evidence="2">Uncharacterized protein</fullName>
    </submittedName>
</protein>
<proteinExistence type="predicted"/>
<feature type="transmembrane region" description="Helical" evidence="1">
    <location>
        <begin position="110"/>
        <end position="128"/>
    </location>
</feature>
<keyword evidence="1" id="KW-0472">Membrane</keyword>
<evidence type="ECO:0000256" key="1">
    <source>
        <dbReference type="SAM" id="Phobius"/>
    </source>
</evidence>
<sequence>MRFPALCSDGFTCSPGREAAVVFVVALIAPEWILAWALRQALVAWKLAGKLNKARSAAAAKQKERVWEIFSDVERDVAEITTNADGHSSMPKVQCIAQHAEHLPVTSLEVMTLAYTVITVAMYAAWWAKPLNVSCAIRVPEGEVKVKKAEKYNSVWDRIFPYVLGYQDDAVDLHKCKRVPTFWAGKANGTDIGIADITALLVAMVFGAVH</sequence>
<feature type="transmembrane region" description="Helical" evidence="1">
    <location>
        <begin position="20"/>
        <end position="38"/>
    </location>
</feature>
<keyword evidence="1" id="KW-1133">Transmembrane helix</keyword>
<keyword evidence="1" id="KW-0812">Transmembrane</keyword>
<dbReference type="OrthoDB" id="9451547at2759"/>
<dbReference type="PANTHER" id="PTHR35043:SF8">
    <property type="entry name" value="DUF4220 DOMAIN-CONTAINING PROTEIN"/>
    <property type="match status" value="1"/>
</dbReference>
<reference evidence="2" key="1">
    <citation type="journal article" date="2016" name="Mol. Biol. Evol.">
        <title>Comparative Genomics of Early-Diverging Mushroom-Forming Fungi Provides Insights into the Origins of Lignocellulose Decay Capabilities.</title>
        <authorList>
            <person name="Nagy L.G."/>
            <person name="Riley R."/>
            <person name="Tritt A."/>
            <person name="Adam C."/>
            <person name="Daum C."/>
            <person name="Floudas D."/>
            <person name="Sun H."/>
            <person name="Yadav J.S."/>
            <person name="Pangilinan J."/>
            <person name="Larsson K.H."/>
            <person name="Matsuura K."/>
            <person name="Barry K."/>
            <person name="Labutti K."/>
            <person name="Kuo R."/>
            <person name="Ohm R.A."/>
            <person name="Bhattacharya S.S."/>
            <person name="Shirouzu T."/>
            <person name="Yoshinaga Y."/>
            <person name="Martin F.M."/>
            <person name="Grigoriev I.V."/>
            <person name="Hibbett D.S."/>
        </authorList>
    </citation>
    <scope>NUCLEOTIDE SEQUENCE [LARGE SCALE GENOMIC DNA]</scope>
    <source>
        <strain evidence="2">CBS 109695</strain>
    </source>
</reference>